<dbReference type="InterPro" id="IPR010744">
    <property type="entry name" value="Phage_CI_N"/>
</dbReference>
<dbReference type="PROSITE" id="PS50943">
    <property type="entry name" value="HTH_CROC1"/>
    <property type="match status" value="1"/>
</dbReference>
<dbReference type="InterPro" id="IPR010982">
    <property type="entry name" value="Lambda_DNA-bd_dom_sf"/>
</dbReference>
<keyword evidence="1" id="KW-0175">Coiled coil</keyword>
<feature type="region of interest" description="Disordered" evidence="2">
    <location>
        <begin position="72"/>
        <end position="94"/>
    </location>
</feature>
<reference evidence="4" key="1">
    <citation type="journal article" date="2021" name="PeerJ">
        <title>Extensive microbial diversity within the chicken gut microbiome revealed by metagenomics and culture.</title>
        <authorList>
            <person name="Gilroy R."/>
            <person name="Ravi A."/>
            <person name="Getino M."/>
            <person name="Pursley I."/>
            <person name="Horton D.L."/>
            <person name="Alikhan N.F."/>
            <person name="Baker D."/>
            <person name="Gharbi K."/>
            <person name="Hall N."/>
            <person name="Watson M."/>
            <person name="Adriaenssens E.M."/>
            <person name="Foster-Nyarko E."/>
            <person name="Jarju S."/>
            <person name="Secka A."/>
            <person name="Antonio M."/>
            <person name="Oren A."/>
            <person name="Chaudhuri R.R."/>
            <person name="La Ragione R."/>
            <person name="Hildebrand F."/>
            <person name="Pallen M.J."/>
        </authorList>
    </citation>
    <scope>NUCLEOTIDE SEQUENCE</scope>
    <source>
        <strain evidence="4">ChiGjej2B2-19336</strain>
    </source>
</reference>
<dbReference type="Gene3D" id="1.10.260.40">
    <property type="entry name" value="lambda repressor-like DNA-binding domains"/>
    <property type="match status" value="1"/>
</dbReference>
<dbReference type="CDD" id="cd00093">
    <property type="entry name" value="HTH_XRE"/>
    <property type="match status" value="1"/>
</dbReference>
<feature type="compositionally biased region" description="Low complexity" evidence="2">
    <location>
        <begin position="82"/>
        <end position="94"/>
    </location>
</feature>
<dbReference type="RefSeq" id="WP_304120139.1">
    <property type="nucleotide sequence ID" value="NZ_DYZA01000005.1"/>
</dbReference>
<feature type="coiled-coil region" evidence="1">
    <location>
        <begin position="103"/>
        <end position="137"/>
    </location>
</feature>
<evidence type="ECO:0000313" key="5">
    <source>
        <dbReference type="Proteomes" id="UP000698963"/>
    </source>
</evidence>
<evidence type="ECO:0000313" key="4">
    <source>
        <dbReference type="EMBL" id="HJD96069.1"/>
    </source>
</evidence>
<evidence type="ECO:0000259" key="3">
    <source>
        <dbReference type="PROSITE" id="PS50943"/>
    </source>
</evidence>
<proteinExistence type="predicted"/>
<gene>
    <name evidence="4" type="ORF">K8W16_00250</name>
</gene>
<reference evidence="4" key="2">
    <citation type="submission" date="2021-09" db="EMBL/GenBank/DDBJ databases">
        <authorList>
            <person name="Gilroy R."/>
        </authorList>
    </citation>
    <scope>NUCLEOTIDE SEQUENCE</scope>
    <source>
        <strain evidence="4">ChiGjej2B2-19336</strain>
    </source>
</reference>
<feature type="domain" description="HTH cro/C1-type" evidence="3">
    <location>
        <begin position="16"/>
        <end position="60"/>
    </location>
</feature>
<dbReference type="Proteomes" id="UP000698963">
    <property type="component" value="Unassembled WGS sequence"/>
</dbReference>
<dbReference type="GO" id="GO:0003677">
    <property type="term" value="F:DNA binding"/>
    <property type="evidence" value="ECO:0007669"/>
    <property type="project" value="InterPro"/>
</dbReference>
<evidence type="ECO:0000256" key="1">
    <source>
        <dbReference type="SAM" id="Coils"/>
    </source>
</evidence>
<dbReference type="InterPro" id="IPR001387">
    <property type="entry name" value="Cro/C1-type_HTH"/>
</dbReference>
<accession>A0A921ATZ3</accession>
<dbReference type="SMART" id="SM00530">
    <property type="entry name" value="HTH_XRE"/>
    <property type="match status" value="1"/>
</dbReference>
<dbReference type="EMBL" id="DYZA01000005">
    <property type="protein sequence ID" value="HJD96069.1"/>
    <property type="molecule type" value="Genomic_DNA"/>
</dbReference>
<dbReference type="AlphaFoldDB" id="A0A921ATZ3"/>
<organism evidence="4 5">
    <name type="scientific">Mailhella massiliensis</name>
    <dbReference type="NCBI Taxonomy" id="1903261"/>
    <lineage>
        <taxon>Bacteria</taxon>
        <taxon>Pseudomonadati</taxon>
        <taxon>Thermodesulfobacteriota</taxon>
        <taxon>Desulfovibrionia</taxon>
        <taxon>Desulfovibrionales</taxon>
        <taxon>Desulfovibrionaceae</taxon>
        <taxon>Mailhella</taxon>
    </lineage>
</organism>
<sequence>MSTLGERIKLARGTDSQEAFSRILGIGKGSLGVYERNENLPNTDVILKICSKTGVRLEWLLTGAGPMCPQESCTPGMEEARGQAGPAEAPERPGAAAEKCPYCARLENRLEIRLDRLEEERRELSSENRRLWKENAELCERCAHYEERKRQRVMPLTGGKAGCVSR</sequence>
<comment type="caution">
    <text evidence="4">The sequence shown here is derived from an EMBL/GenBank/DDBJ whole genome shotgun (WGS) entry which is preliminary data.</text>
</comment>
<dbReference type="SUPFAM" id="SSF47413">
    <property type="entry name" value="lambda repressor-like DNA-binding domains"/>
    <property type="match status" value="1"/>
</dbReference>
<protein>
    <submittedName>
        <fullName evidence="4">Helix-turn-helix domain-containing protein</fullName>
    </submittedName>
</protein>
<dbReference type="Pfam" id="PF07022">
    <property type="entry name" value="Phage_CI_repr"/>
    <property type="match status" value="1"/>
</dbReference>
<dbReference type="GO" id="GO:0045892">
    <property type="term" value="P:negative regulation of DNA-templated transcription"/>
    <property type="evidence" value="ECO:0007669"/>
    <property type="project" value="InterPro"/>
</dbReference>
<evidence type="ECO:0000256" key="2">
    <source>
        <dbReference type="SAM" id="MobiDB-lite"/>
    </source>
</evidence>
<name>A0A921ATZ3_9BACT</name>